<proteinExistence type="predicted"/>
<name>A0A8H7NVV4_9APHY</name>
<dbReference type="EMBL" id="JADOXO010000326">
    <property type="protein sequence ID" value="KAF9806569.1"/>
    <property type="molecule type" value="Genomic_DNA"/>
</dbReference>
<reference evidence="1" key="2">
    <citation type="journal article" name="Front. Microbiol.">
        <title>Degradative Capacity of Two Strains of Rhodonia placenta: From Phenotype to Genotype.</title>
        <authorList>
            <person name="Kolle M."/>
            <person name="Horta M.A.C."/>
            <person name="Nowrousian M."/>
            <person name="Ohm R.A."/>
            <person name="Benz J.P."/>
            <person name="Pilgard A."/>
        </authorList>
    </citation>
    <scope>NUCLEOTIDE SEQUENCE</scope>
    <source>
        <strain evidence="1">FPRL280</strain>
    </source>
</reference>
<comment type="caution">
    <text evidence="1">The sequence shown here is derived from an EMBL/GenBank/DDBJ whole genome shotgun (WGS) entry which is preliminary data.</text>
</comment>
<gene>
    <name evidence="1" type="ORF">IEO21_08637</name>
</gene>
<protein>
    <submittedName>
        <fullName evidence="1">Uncharacterized protein</fullName>
    </submittedName>
</protein>
<reference evidence="1" key="1">
    <citation type="submission" date="2020-11" db="EMBL/GenBank/DDBJ databases">
        <authorList>
            <person name="Koelle M."/>
            <person name="Horta M.A.C."/>
            <person name="Nowrousian M."/>
            <person name="Ohm R.A."/>
            <person name="Benz P."/>
            <person name="Pilgard A."/>
        </authorList>
    </citation>
    <scope>NUCLEOTIDE SEQUENCE</scope>
    <source>
        <strain evidence="1">FPRL280</strain>
    </source>
</reference>
<evidence type="ECO:0000313" key="1">
    <source>
        <dbReference type="EMBL" id="KAF9806569.1"/>
    </source>
</evidence>
<organism evidence="1 2">
    <name type="scientific">Rhodonia placenta</name>
    <dbReference type="NCBI Taxonomy" id="104341"/>
    <lineage>
        <taxon>Eukaryota</taxon>
        <taxon>Fungi</taxon>
        <taxon>Dikarya</taxon>
        <taxon>Basidiomycota</taxon>
        <taxon>Agaricomycotina</taxon>
        <taxon>Agaricomycetes</taxon>
        <taxon>Polyporales</taxon>
        <taxon>Adustoporiaceae</taxon>
        <taxon>Rhodonia</taxon>
    </lineage>
</organism>
<dbReference type="Proteomes" id="UP000639403">
    <property type="component" value="Unassembled WGS sequence"/>
</dbReference>
<accession>A0A8H7NVV4</accession>
<sequence length="38" mass="3929">MIDLPSQNIHWGKVGQKLAAGVGSDAETATGGRLETGY</sequence>
<dbReference type="AlphaFoldDB" id="A0A8H7NVV4"/>
<evidence type="ECO:0000313" key="2">
    <source>
        <dbReference type="Proteomes" id="UP000639403"/>
    </source>
</evidence>